<dbReference type="Proteomes" id="UP000253729">
    <property type="component" value="Unassembled WGS sequence"/>
</dbReference>
<evidence type="ECO:0000313" key="2">
    <source>
        <dbReference type="Proteomes" id="UP000253729"/>
    </source>
</evidence>
<organism evidence="1 2">
    <name type="scientific">Aspergillus welwitschiae</name>
    <dbReference type="NCBI Taxonomy" id="1341132"/>
    <lineage>
        <taxon>Eukaryota</taxon>
        <taxon>Fungi</taxon>
        <taxon>Dikarya</taxon>
        <taxon>Ascomycota</taxon>
        <taxon>Pezizomycotina</taxon>
        <taxon>Eurotiomycetes</taxon>
        <taxon>Eurotiomycetidae</taxon>
        <taxon>Eurotiales</taxon>
        <taxon>Aspergillaceae</taxon>
        <taxon>Aspergillus</taxon>
        <taxon>Aspergillus subgen. Circumdati</taxon>
    </lineage>
</organism>
<proteinExistence type="predicted"/>
<dbReference type="EMBL" id="KZ852150">
    <property type="protein sequence ID" value="RDH26422.1"/>
    <property type="molecule type" value="Genomic_DNA"/>
</dbReference>
<dbReference type="AlphaFoldDB" id="A0A3F3PI74"/>
<gene>
    <name evidence="1" type="ORF">BDQ94DRAFT_18421</name>
</gene>
<dbReference type="RefSeq" id="XP_026619444.1">
    <property type="nucleotide sequence ID" value="XM_026774589.1"/>
</dbReference>
<dbReference type="GeneID" id="38142945"/>
<protein>
    <submittedName>
        <fullName evidence="1">Uncharacterized protein</fullName>
    </submittedName>
</protein>
<reference evidence="1 2" key="1">
    <citation type="submission" date="2018-07" db="EMBL/GenBank/DDBJ databases">
        <title>The genomes of Aspergillus section Nigri reveals drivers in fungal speciation.</title>
        <authorList>
            <consortium name="DOE Joint Genome Institute"/>
            <person name="Vesth T.C."/>
            <person name="Nybo J."/>
            <person name="Theobald S."/>
            <person name="Brandl J."/>
            <person name="Frisvad J.C."/>
            <person name="Nielsen K.F."/>
            <person name="Lyhne E.K."/>
            <person name="Kogle M.E."/>
            <person name="Kuo A."/>
            <person name="Riley R."/>
            <person name="Clum A."/>
            <person name="Nolan M."/>
            <person name="Lipzen A."/>
            <person name="Salamov A."/>
            <person name="Henrissat B."/>
            <person name="Wiebenga A."/>
            <person name="De vries R.P."/>
            <person name="Grigoriev I.V."/>
            <person name="Mortensen U.H."/>
            <person name="Andersen M.R."/>
            <person name="Baker S.E."/>
        </authorList>
    </citation>
    <scope>NUCLEOTIDE SEQUENCE [LARGE SCALE GENOMIC DNA]</scope>
    <source>
        <strain evidence="1 2">CBS 139.54b</strain>
    </source>
</reference>
<accession>A0A3F3PI74</accession>
<name>A0A3F3PI74_9EURO</name>
<sequence>MFRWLRLPRGGSYPPPTRKLLIRVLSHTDISPLGHSFPQGFPPQGCFSPGPSFPQGLSTPGTFPPRAFFPSASSGFIQRPVSKIYTGHVTVRISYHVRIELFIVSEPEMLCVCRQPRVAGWTTNQVSSIQIRTT</sequence>
<keyword evidence="2" id="KW-1185">Reference proteome</keyword>
<evidence type="ECO:0000313" key="1">
    <source>
        <dbReference type="EMBL" id="RDH26422.1"/>
    </source>
</evidence>